<evidence type="ECO:0000256" key="11">
    <source>
        <dbReference type="SAM" id="MobiDB-lite"/>
    </source>
</evidence>
<dbReference type="InterPro" id="IPR003594">
    <property type="entry name" value="HATPase_dom"/>
</dbReference>
<feature type="modified residue" description="Phosphohistidine" evidence="9">
    <location>
        <position position="45"/>
    </location>
</feature>
<dbReference type="PROSITE" id="PS50110">
    <property type="entry name" value="RESPONSE_REGULATORY"/>
    <property type="match status" value="1"/>
</dbReference>
<dbReference type="PANTHER" id="PTHR43395">
    <property type="entry name" value="SENSOR HISTIDINE KINASE CHEA"/>
    <property type="match status" value="1"/>
</dbReference>
<feature type="domain" description="CheW-like" evidence="14">
    <location>
        <begin position="455"/>
        <end position="599"/>
    </location>
</feature>
<comment type="function">
    <text evidence="8">Involved in the transmission of sensory signals from the chemoreceptors to the flagellar motors. CheA is autophosphorylated; it can transfer its phosphate group to either CheB or CheY.</text>
</comment>
<evidence type="ECO:0000256" key="3">
    <source>
        <dbReference type="ARBA" id="ARBA00021495"/>
    </source>
</evidence>
<dbReference type="SUPFAM" id="SSF47226">
    <property type="entry name" value="Histidine-containing phosphotransfer domain, HPT domain"/>
    <property type="match status" value="1"/>
</dbReference>
<dbReference type="Gene3D" id="3.30.565.10">
    <property type="entry name" value="Histidine kinase-like ATPase, C-terminal domain"/>
    <property type="match status" value="1"/>
</dbReference>
<dbReference type="FunFam" id="3.30.565.10:FF:000016">
    <property type="entry name" value="Chemotaxis protein CheA, putative"/>
    <property type="match status" value="1"/>
</dbReference>
<dbReference type="SUPFAM" id="SSF55874">
    <property type="entry name" value="ATPase domain of HSP90 chaperone/DNA topoisomerase II/histidine kinase"/>
    <property type="match status" value="1"/>
</dbReference>
<keyword evidence="7" id="KW-0902">Two-component regulatory system</keyword>
<dbReference type="SMART" id="SM00260">
    <property type="entry name" value="CheW"/>
    <property type="match status" value="1"/>
</dbReference>
<proteinExistence type="predicted"/>
<reference evidence="16" key="4">
    <citation type="submission" date="2023-01" db="EMBL/GenBank/DDBJ databases">
        <title>Draft genome sequence of Methylobacterium brachythecii strain NBRC 107710.</title>
        <authorList>
            <person name="Sun Q."/>
            <person name="Mori K."/>
        </authorList>
    </citation>
    <scope>NUCLEOTIDE SEQUENCE</scope>
    <source>
        <strain evidence="16">NBRC 107710</strain>
    </source>
</reference>
<feature type="region of interest" description="Disordered" evidence="11">
    <location>
        <begin position="126"/>
        <end position="159"/>
    </location>
</feature>
<sequence length="745" mass="78521">MDIRQQLLAAFEAEHREHLDAIRSGLAAAAEDRPVDWNDIFRRAHSLKGASRAVDLPPVEAVAHRLETLFEQIKGGERGLDRDALAAIHLALDRIEAFVAGMKDGASAMPPDALATLDRCLASASPDLAPDVPRQAIARPPIPSSEAAPEPNPDPGRQTVLRVPSAAVEALTAATHGLANALSGQAAIGEGLAALAANAAGLRKRVEAMRSAGAGPSPERSRADLGELESALSAIMRDASDLARRQRSGAAAVDAASARVREETERLALVPAETAFGGFARSLREMAREEGREVEVTVRGLDLPVDRGMLQALRDPVLHILRNAIGHGAEAPHQRRAAGKPDALSILFEVEARGSRLVIGVHDDGRGPDLPAIEARARERGLLGPGAAADSERLLAFVFEPGFSTAPGVDTLSGRGIGLAVVAEAVRRLHGGVRLSGRDPYGASLVVNLPLSAARRPLLLVEGGGATYALPSASAERLIRLDRSSDVDTIAGRPVGRVRVEDGGKASVLTLPIASLGDLMNSASSQDDHQASAQVILLRCGGRRCLLQVDALQDVRTLLVLPPPAIGADPGLIVGTVVLGSETPVLVLNPEGLIDRAEQPGLRPSVSGMKAYVADHGTMPERRRSTILVVDDSITTRTLEKSILEAAGYRVVVCVDGQDALDRLRAEIEPVDLVVADVEMPRLDGFGLLKALRAEAGFATLPVILMTSRGASEDVARGLELGADAYLTKQKFDQRELLETVGQLL</sequence>
<dbReference type="EMBL" id="BSPG01000001">
    <property type="protein sequence ID" value="GLS42176.1"/>
    <property type="molecule type" value="Genomic_DNA"/>
</dbReference>
<reference evidence="17 18" key="3">
    <citation type="submission" date="2020-08" db="EMBL/GenBank/DDBJ databases">
        <title>Genomic Encyclopedia of Type Strains, Phase IV (KMG-IV): sequencing the most valuable type-strain genomes for metagenomic binning, comparative biology and taxonomic classification.</title>
        <authorList>
            <person name="Goeker M."/>
        </authorList>
    </citation>
    <scope>NUCLEOTIDE SEQUENCE [LARGE SCALE GENOMIC DNA]</scope>
    <source>
        <strain evidence="17 18">DSM 24105</strain>
    </source>
</reference>
<accession>A0A7W6AMD3</accession>
<comment type="caution">
    <text evidence="17">The sequence shown here is derived from an EMBL/GenBank/DDBJ whole genome shotgun (WGS) entry which is preliminary data.</text>
</comment>
<dbReference type="Pfam" id="PF00072">
    <property type="entry name" value="Response_reg"/>
    <property type="match status" value="1"/>
</dbReference>
<evidence type="ECO:0000313" key="16">
    <source>
        <dbReference type="EMBL" id="GLS42176.1"/>
    </source>
</evidence>
<dbReference type="SUPFAM" id="SSF50341">
    <property type="entry name" value="CheW-like"/>
    <property type="match status" value="1"/>
</dbReference>
<reference evidence="19" key="2">
    <citation type="journal article" date="2019" name="Int. J. Syst. Evol. Microbiol.">
        <title>The Global Catalogue of Microorganisms (GCM) 10K type strain sequencing project: providing services to taxonomists for standard genome sequencing and annotation.</title>
        <authorList>
            <consortium name="The Broad Institute Genomics Platform"/>
            <consortium name="The Broad Institute Genome Sequencing Center for Infectious Disease"/>
            <person name="Wu L."/>
            <person name="Ma J."/>
        </authorList>
    </citation>
    <scope>NUCLEOTIDE SEQUENCE [LARGE SCALE GENOMIC DNA]</scope>
    <source>
        <strain evidence="19">NBRC 107710</strain>
    </source>
</reference>
<evidence type="ECO:0000259" key="12">
    <source>
        <dbReference type="PROSITE" id="PS50109"/>
    </source>
</evidence>
<dbReference type="SUPFAM" id="SSF52172">
    <property type="entry name" value="CheY-like"/>
    <property type="match status" value="1"/>
</dbReference>
<dbReference type="Proteomes" id="UP000517759">
    <property type="component" value="Unassembled WGS sequence"/>
</dbReference>
<evidence type="ECO:0000313" key="19">
    <source>
        <dbReference type="Proteomes" id="UP001156881"/>
    </source>
</evidence>
<keyword evidence="6 17" id="KW-0418">Kinase</keyword>
<dbReference type="Gene3D" id="3.40.50.2300">
    <property type="match status" value="1"/>
</dbReference>
<comment type="catalytic activity">
    <reaction evidence="1">
        <text>ATP + protein L-histidine = ADP + protein N-phospho-L-histidine.</text>
        <dbReference type="EC" id="2.7.13.3"/>
    </reaction>
</comment>
<evidence type="ECO:0000256" key="8">
    <source>
        <dbReference type="ARBA" id="ARBA00035100"/>
    </source>
</evidence>
<keyword evidence="4 10" id="KW-0597">Phosphoprotein</keyword>
<name>A0A7W6AMD3_9HYPH</name>
<feature type="modified residue" description="4-aspartylphosphate" evidence="10">
    <location>
        <position position="677"/>
    </location>
</feature>
<feature type="domain" description="Histidine kinase" evidence="12">
    <location>
        <begin position="173"/>
        <end position="453"/>
    </location>
</feature>
<evidence type="ECO:0000313" key="18">
    <source>
        <dbReference type="Proteomes" id="UP000517759"/>
    </source>
</evidence>
<dbReference type="InterPro" id="IPR036061">
    <property type="entry name" value="CheW-like_dom_sf"/>
</dbReference>
<dbReference type="InterPro" id="IPR001789">
    <property type="entry name" value="Sig_transdc_resp-reg_receiver"/>
</dbReference>
<dbReference type="RefSeq" id="WP_183504147.1">
    <property type="nucleotide sequence ID" value="NZ_BSPG01000001.1"/>
</dbReference>
<evidence type="ECO:0000256" key="6">
    <source>
        <dbReference type="ARBA" id="ARBA00022777"/>
    </source>
</evidence>
<dbReference type="Gene3D" id="1.20.120.160">
    <property type="entry name" value="HPT domain"/>
    <property type="match status" value="1"/>
</dbReference>
<dbReference type="InterPro" id="IPR051315">
    <property type="entry name" value="Bact_Chemotaxis_CheA"/>
</dbReference>
<protein>
    <recommendedName>
        <fullName evidence="3">Chemotaxis protein CheA</fullName>
        <ecNumber evidence="2">2.7.13.3</ecNumber>
    </recommendedName>
</protein>
<evidence type="ECO:0000256" key="10">
    <source>
        <dbReference type="PROSITE-ProRule" id="PRU00169"/>
    </source>
</evidence>
<dbReference type="PROSITE" id="PS50894">
    <property type="entry name" value="HPT"/>
    <property type="match status" value="1"/>
</dbReference>
<dbReference type="PRINTS" id="PR00344">
    <property type="entry name" value="BCTRLSENSOR"/>
</dbReference>
<evidence type="ECO:0000259" key="15">
    <source>
        <dbReference type="PROSITE" id="PS50894"/>
    </source>
</evidence>
<evidence type="ECO:0000256" key="7">
    <source>
        <dbReference type="ARBA" id="ARBA00023012"/>
    </source>
</evidence>
<feature type="domain" description="Response regulatory" evidence="13">
    <location>
        <begin position="626"/>
        <end position="744"/>
    </location>
</feature>
<evidence type="ECO:0000259" key="13">
    <source>
        <dbReference type="PROSITE" id="PS50110"/>
    </source>
</evidence>
<dbReference type="EC" id="2.7.13.3" evidence="2"/>
<dbReference type="InterPro" id="IPR004358">
    <property type="entry name" value="Sig_transdc_His_kin-like_C"/>
</dbReference>
<evidence type="ECO:0000256" key="4">
    <source>
        <dbReference type="ARBA" id="ARBA00022553"/>
    </source>
</evidence>
<reference evidence="16" key="1">
    <citation type="journal article" date="2014" name="Int. J. Syst. Evol. Microbiol.">
        <title>Complete genome of a new Firmicutes species belonging to the dominant human colonic microbiota ('Ruminococcus bicirculans') reveals two chromosomes and a selective capacity to utilize plant glucans.</title>
        <authorList>
            <consortium name="NISC Comparative Sequencing Program"/>
            <person name="Wegmann U."/>
            <person name="Louis P."/>
            <person name="Goesmann A."/>
            <person name="Henrissat B."/>
            <person name="Duncan S.H."/>
            <person name="Flint H.J."/>
        </authorList>
    </citation>
    <scope>NUCLEOTIDE SEQUENCE</scope>
    <source>
        <strain evidence="16">NBRC 107710</strain>
    </source>
</reference>
<dbReference type="AlphaFoldDB" id="A0A7W6AMD3"/>
<dbReference type="Pfam" id="PF01627">
    <property type="entry name" value="Hpt"/>
    <property type="match status" value="1"/>
</dbReference>
<feature type="compositionally biased region" description="Low complexity" evidence="11">
    <location>
        <begin position="136"/>
        <end position="149"/>
    </location>
</feature>
<dbReference type="InterPro" id="IPR008207">
    <property type="entry name" value="Sig_transdc_His_kin_Hpt_dom"/>
</dbReference>
<feature type="domain" description="HPt" evidence="15">
    <location>
        <begin position="1"/>
        <end position="102"/>
    </location>
</feature>
<dbReference type="CDD" id="cd00088">
    <property type="entry name" value="HPT"/>
    <property type="match status" value="1"/>
</dbReference>
<evidence type="ECO:0000259" key="14">
    <source>
        <dbReference type="PROSITE" id="PS50851"/>
    </source>
</evidence>
<dbReference type="InterPro" id="IPR005467">
    <property type="entry name" value="His_kinase_dom"/>
</dbReference>
<dbReference type="PROSITE" id="PS50109">
    <property type="entry name" value="HIS_KIN"/>
    <property type="match status" value="1"/>
</dbReference>
<dbReference type="InterPro" id="IPR036641">
    <property type="entry name" value="HPT_dom_sf"/>
</dbReference>
<gene>
    <name evidence="16" type="ORF">GCM10007884_01610</name>
    <name evidence="17" type="ORF">GGR33_001822</name>
</gene>
<dbReference type="InterPro" id="IPR011006">
    <property type="entry name" value="CheY-like_superfamily"/>
</dbReference>
<dbReference type="Pfam" id="PF01584">
    <property type="entry name" value="CheW"/>
    <property type="match status" value="1"/>
</dbReference>
<dbReference type="InterPro" id="IPR036890">
    <property type="entry name" value="HATPase_C_sf"/>
</dbReference>
<evidence type="ECO:0000256" key="9">
    <source>
        <dbReference type="PROSITE-ProRule" id="PRU00110"/>
    </source>
</evidence>
<dbReference type="EMBL" id="JACIDN010000003">
    <property type="protein sequence ID" value="MBB3902327.1"/>
    <property type="molecule type" value="Genomic_DNA"/>
</dbReference>
<evidence type="ECO:0000313" key="17">
    <source>
        <dbReference type="EMBL" id="MBB3902327.1"/>
    </source>
</evidence>
<dbReference type="SMART" id="SM00448">
    <property type="entry name" value="REC"/>
    <property type="match status" value="1"/>
</dbReference>
<dbReference type="GO" id="GO:0000155">
    <property type="term" value="F:phosphorelay sensor kinase activity"/>
    <property type="evidence" value="ECO:0007669"/>
    <property type="project" value="UniProtKB-ARBA"/>
</dbReference>
<keyword evidence="5 17" id="KW-0808">Transferase</keyword>
<evidence type="ECO:0000256" key="2">
    <source>
        <dbReference type="ARBA" id="ARBA00012438"/>
    </source>
</evidence>
<dbReference type="SMART" id="SM00387">
    <property type="entry name" value="HATPase_c"/>
    <property type="match status" value="1"/>
</dbReference>
<dbReference type="InterPro" id="IPR002545">
    <property type="entry name" value="CheW-lke_dom"/>
</dbReference>
<dbReference type="Pfam" id="PF02518">
    <property type="entry name" value="HATPase_c"/>
    <property type="match status" value="1"/>
</dbReference>
<dbReference type="PROSITE" id="PS50851">
    <property type="entry name" value="CHEW"/>
    <property type="match status" value="1"/>
</dbReference>
<dbReference type="PANTHER" id="PTHR43395:SF1">
    <property type="entry name" value="CHEMOTAXIS PROTEIN CHEA"/>
    <property type="match status" value="1"/>
</dbReference>
<keyword evidence="19" id="KW-1185">Reference proteome</keyword>
<dbReference type="SMART" id="SM00073">
    <property type="entry name" value="HPT"/>
    <property type="match status" value="1"/>
</dbReference>
<dbReference type="Proteomes" id="UP001156881">
    <property type="component" value="Unassembled WGS sequence"/>
</dbReference>
<evidence type="ECO:0000256" key="1">
    <source>
        <dbReference type="ARBA" id="ARBA00000085"/>
    </source>
</evidence>
<dbReference type="GO" id="GO:0006935">
    <property type="term" value="P:chemotaxis"/>
    <property type="evidence" value="ECO:0007669"/>
    <property type="project" value="InterPro"/>
</dbReference>
<evidence type="ECO:0000256" key="5">
    <source>
        <dbReference type="ARBA" id="ARBA00022679"/>
    </source>
</evidence>
<organism evidence="17 18">
    <name type="scientific">Methylobacterium brachythecii</name>
    <dbReference type="NCBI Taxonomy" id="1176177"/>
    <lineage>
        <taxon>Bacteria</taxon>
        <taxon>Pseudomonadati</taxon>
        <taxon>Pseudomonadota</taxon>
        <taxon>Alphaproteobacteria</taxon>
        <taxon>Hyphomicrobiales</taxon>
        <taxon>Methylobacteriaceae</taxon>
        <taxon>Methylobacterium</taxon>
    </lineage>
</organism>